<gene>
    <name evidence="1" type="ORF">AZE42_13909</name>
</gene>
<evidence type="ECO:0000313" key="1">
    <source>
        <dbReference type="EMBL" id="OJA18226.1"/>
    </source>
</evidence>
<dbReference type="Proteomes" id="UP000183567">
    <property type="component" value="Unassembled WGS sequence"/>
</dbReference>
<name>A0A1J8R905_9AGAM</name>
<reference evidence="1 2" key="1">
    <citation type="submission" date="2016-03" db="EMBL/GenBank/DDBJ databases">
        <title>Comparative genomics of the ectomycorrhizal sister species Rhizopogon vinicolor and Rhizopogon vesiculosus (Basidiomycota: Boletales) reveals a divergence of the mating type B locus.</title>
        <authorList>
            <person name="Mujic A.B."/>
            <person name="Kuo A."/>
            <person name="Tritt A."/>
            <person name="Lipzen A."/>
            <person name="Chen C."/>
            <person name="Johnson J."/>
            <person name="Sharma A."/>
            <person name="Barry K."/>
            <person name="Grigoriev I.V."/>
            <person name="Spatafora J.W."/>
        </authorList>
    </citation>
    <scope>NUCLEOTIDE SEQUENCE [LARGE SCALE GENOMIC DNA]</scope>
    <source>
        <strain evidence="1 2">AM-OR11-056</strain>
    </source>
</reference>
<protein>
    <submittedName>
        <fullName evidence="1">Uncharacterized protein</fullName>
    </submittedName>
</protein>
<dbReference type="AlphaFoldDB" id="A0A1J8R905"/>
<keyword evidence="2" id="KW-1185">Reference proteome</keyword>
<accession>A0A1J8R905</accession>
<sequence length="25" mass="3131">MVILSFYSTYQYNYVFFVVPYDEKN</sequence>
<dbReference type="EMBL" id="LVVM01001581">
    <property type="protein sequence ID" value="OJA18226.1"/>
    <property type="molecule type" value="Genomic_DNA"/>
</dbReference>
<organism evidence="1 2">
    <name type="scientific">Rhizopogon vesiculosus</name>
    <dbReference type="NCBI Taxonomy" id="180088"/>
    <lineage>
        <taxon>Eukaryota</taxon>
        <taxon>Fungi</taxon>
        <taxon>Dikarya</taxon>
        <taxon>Basidiomycota</taxon>
        <taxon>Agaricomycotina</taxon>
        <taxon>Agaricomycetes</taxon>
        <taxon>Agaricomycetidae</taxon>
        <taxon>Boletales</taxon>
        <taxon>Suillineae</taxon>
        <taxon>Rhizopogonaceae</taxon>
        <taxon>Rhizopogon</taxon>
    </lineage>
</organism>
<feature type="non-terminal residue" evidence="1">
    <location>
        <position position="25"/>
    </location>
</feature>
<evidence type="ECO:0000313" key="2">
    <source>
        <dbReference type="Proteomes" id="UP000183567"/>
    </source>
</evidence>
<comment type="caution">
    <text evidence="1">The sequence shown here is derived from an EMBL/GenBank/DDBJ whole genome shotgun (WGS) entry which is preliminary data.</text>
</comment>
<proteinExistence type="predicted"/>